<dbReference type="EMBL" id="NOII01000001">
    <property type="protein sequence ID" value="OYD59199.1"/>
    <property type="molecule type" value="Genomic_DNA"/>
</dbReference>
<dbReference type="RefSeq" id="WP_094251160.1">
    <property type="nucleotide sequence ID" value="NZ_JBHLXL010000001.1"/>
</dbReference>
<reference evidence="5 6" key="1">
    <citation type="submission" date="2017-07" db="EMBL/GenBank/DDBJ databases">
        <title>Fictibacillus sp. nov. GDSW-R2A3 Genome sequencing and assembly.</title>
        <authorList>
            <person name="Mayilraj S."/>
        </authorList>
    </citation>
    <scope>NUCLEOTIDE SEQUENCE [LARGE SCALE GENOMIC DNA]</scope>
    <source>
        <strain evidence="5 6">GDSW-R2A3</strain>
    </source>
</reference>
<dbReference type="InterPro" id="IPR003439">
    <property type="entry name" value="ABC_transporter-like_ATP-bd"/>
</dbReference>
<keyword evidence="3 5" id="KW-0067">ATP-binding</keyword>
<feature type="domain" description="ABC transporter" evidence="4">
    <location>
        <begin position="22"/>
        <end position="255"/>
    </location>
</feature>
<accession>A0A235FD93</accession>
<dbReference type="GO" id="GO:0005524">
    <property type="term" value="F:ATP binding"/>
    <property type="evidence" value="ECO:0007669"/>
    <property type="project" value="UniProtKB-KW"/>
</dbReference>
<dbReference type="PANTHER" id="PTHR42711">
    <property type="entry name" value="ABC TRANSPORTER ATP-BINDING PROTEIN"/>
    <property type="match status" value="1"/>
</dbReference>
<proteinExistence type="predicted"/>
<dbReference type="InterPro" id="IPR050763">
    <property type="entry name" value="ABC_transporter_ATP-binding"/>
</dbReference>
<dbReference type="Gene3D" id="3.40.50.300">
    <property type="entry name" value="P-loop containing nucleotide triphosphate hydrolases"/>
    <property type="match status" value="1"/>
</dbReference>
<dbReference type="PROSITE" id="PS50893">
    <property type="entry name" value="ABC_TRANSPORTER_2"/>
    <property type="match status" value="1"/>
</dbReference>
<evidence type="ECO:0000313" key="6">
    <source>
        <dbReference type="Proteomes" id="UP000215059"/>
    </source>
</evidence>
<dbReference type="Proteomes" id="UP000215059">
    <property type="component" value="Unassembled WGS sequence"/>
</dbReference>
<evidence type="ECO:0000256" key="1">
    <source>
        <dbReference type="ARBA" id="ARBA00022448"/>
    </source>
</evidence>
<evidence type="ECO:0000313" key="5">
    <source>
        <dbReference type="EMBL" id="OYD59199.1"/>
    </source>
</evidence>
<dbReference type="InterPro" id="IPR003593">
    <property type="entry name" value="AAA+_ATPase"/>
</dbReference>
<sequence length="322" mass="36103">MITATNLNKHFKVYETKKGMMGSLASLFSAKHTLVKAVDDISFSIGEGEFVGYIGPNGAGKSTTIKMLSGILHPTSGSVAVGGLSPQKNRKDNARRIGIVFGQRTQLWWDLPLRDSFEILKAMYKVNDKDYNSFLKLYDDMLDIGKFIETPVRKLSLGQRMRGDLAAAMIHNPDVLFLDEPTIGLDVVAKTGIRAFLKELNENEKKTVLLTTHDMDDIEQLCRRVIVINHGRIILDGTLEEMRETIGLPSIMEVQYTSKPEVAAAAPLGLERLQWEDSKVIIHYDRSILSAPQLLKEVSSWGEPVDIQMKEPDIEDIIQKIY</sequence>
<comment type="caution">
    <text evidence="5">The sequence shown here is derived from an EMBL/GenBank/DDBJ whole genome shotgun (WGS) entry which is preliminary data.</text>
</comment>
<keyword evidence="6" id="KW-1185">Reference proteome</keyword>
<keyword evidence="1" id="KW-0813">Transport</keyword>
<evidence type="ECO:0000256" key="3">
    <source>
        <dbReference type="ARBA" id="ARBA00022840"/>
    </source>
</evidence>
<dbReference type="SMART" id="SM00382">
    <property type="entry name" value="AAA"/>
    <property type="match status" value="1"/>
</dbReference>
<dbReference type="OrthoDB" id="9804819at2"/>
<dbReference type="GO" id="GO:0016887">
    <property type="term" value="F:ATP hydrolysis activity"/>
    <property type="evidence" value="ECO:0007669"/>
    <property type="project" value="InterPro"/>
</dbReference>
<evidence type="ECO:0000259" key="4">
    <source>
        <dbReference type="PROSITE" id="PS50893"/>
    </source>
</evidence>
<name>A0A235FD93_9BACL</name>
<dbReference type="SUPFAM" id="SSF52540">
    <property type="entry name" value="P-loop containing nucleoside triphosphate hydrolases"/>
    <property type="match status" value="1"/>
</dbReference>
<protein>
    <submittedName>
        <fullName evidence="5">ABC transporter ATP-binding protein</fullName>
    </submittedName>
</protein>
<dbReference type="PANTHER" id="PTHR42711:SF1">
    <property type="entry name" value="ABC-TRANSPORT PROTEIN, ATP-BINDING COMPONENT"/>
    <property type="match status" value="1"/>
</dbReference>
<dbReference type="InterPro" id="IPR027417">
    <property type="entry name" value="P-loop_NTPase"/>
</dbReference>
<evidence type="ECO:0000256" key="2">
    <source>
        <dbReference type="ARBA" id="ARBA00022741"/>
    </source>
</evidence>
<dbReference type="Pfam" id="PF00005">
    <property type="entry name" value="ABC_tran"/>
    <property type="match status" value="1"/>
</dbReference>
<keyword evidence="2" id="KW-0547">Nucleotide-binding</keyword>
<organism evidence="5 6">
    <name type="scientific">Fictibacillus aquaticus</name>
    <dbReference type="NCBI Taxonomy" id="2021314"/>
    <lineage>
        <taxon>Bacteria</taxon>
        <taxon>Bacillati</taxon>
        <taxon>Bacillota</taxon>
        <taxon>Bacilli</taxon>
        <taxon>Bacillales</taxon>
        <taxon>Fictibacillaceae</taxon>
        <taxon>Fictibacillus</taxon>
    </lineage>
</organism>
<dbReference type="AlphaFoldDB" id="A0A235FD93"/>
<gene>
    <name evidence="5" type="ORF">CGZ90_04685</name>
</gene>